<proteinExistence type="inferred from homology"/>
<dbReference type="InterPro" id="IPR038729">
    <property type="entry name" value="Rad50/SbcC_AAA"/>
</dbReference>
<accession>A0A1R4J3Q4</accession>
<dbReference type="PANTHER" id="PTHR32114">
    <property type="entry name" value="ABC TRANSPORTER ABCH.3"/>
    <property type="match status" value="1"/>
</dbReference>
<evidence type="ECO:0000256" key="1">
    <source>
        <dbReference type="ARBA" id="ARBA00006930"/>
    </source>
</evidence>
<reference evidence="7" key="1">
    <citation type="submission" date="2017-02" db="EMBL/GenBank/DDBJ databases">
        <authorList>
            <person name="Dridi B."/>
        </authorList>
    </citation>
    <scope>NUCLEOTIDE SEQUENCE [LARGE SCALE GENOMIC DNA]</scope>
    <source>
        <strain evidence="7">EB411</strain>
    </source>
</reference>
<dbReference type="OrthoDB" id="5089113at2"/>
<sequence length="728" mass="80247">MRVTGVSIAGFGGVSGEVDIDLDADVVIVVGANGYGKTTICNAISWAISGKTTSTQGPRNLYSKSGTTTVELRTDFDGDDVVITRSLENPGETDAKKLRAPLRVRVNEASLRGADAEVWLRQNLAGTDTNEDFATLAQSFVDSIYLKQESLREFLTGRQDTERFDAVASMVGAGRLREFADELQSHKRAWVRAVNQADSALEGDRAKLEDLAASLSVLETEITKANTAEVIGRWQTWSNDVEALGLVATTEAKEWELSESALTKLRAALNQERSTIEQDEAALLAAQAELNVPLPESPDDAEVIELERQVADLTDQKEQVEHDIQLLRVAVGEADAVRRQASSIREELASMASILLRHVADSCAACGQEVDPEAYRRRLESIANETENAALREGAELQRTKLQAAEKRLGELSLQLKTVSDQHRAMLEQRASAQAAKEHRESRVKEILASFSDDLPDASAEAGSEIQRLASELDRVARRKSQIARTLEAGREFDAAASLDSSKTRRDRIEIESKALRSSLASKEQDIADRRRTNDVATALLDAVKSDAETFVADRLKQLKPLLRQFYAAIDPHPTFRSVEIATRQFGGKHRLTPMLRDDEVQVDVTEPGETLSTSQANALAVSLFLSFNLGFAPTHVKSLILDDPLQNLDDVHLLGLVDLLRKILPHRQLIVTTHDHAFASLLARKLRPVSEDFRTTYVRFTKWDRNGPGVEQWDVPAETSPLKLVAP</sequence>
<dbReference type="InterPro" id="IPR027417">
    <property type="entry name" value="P-loop_NTPase"/>
</dbReference>
<dbReference type="GO" id="GO:0006302">
    <property type="term" value="P:double-strand break repair"/>
    <property type="evidence" value="ECO:0007669"/>
    <property type="project" value="InterPro"/>
</dbReference>
<dbReference type="Pfam" id="PF13476">
    <property type="entry name" value="AAA_23"/>
    <property type="match status" value="1"/>
</dbReference>
<dbReference type="RefSeq" id="WP_087136591.1">
    <property type="nucleotide sequence ID" value="NZ_FUKR01000032.1"/>
</dbReference>
<dbReference type="GO" id="GO:0016887">
    <property type="term" value="F:ATP hydrolysis activity"/>
    <property type="evidence" value="ECO:0007669"/>
    <property type="project" value="InterPro"/>
</dbReference>
<comment type="subunit">
    <text evidence="2">Heterodimer of SbcC and SbcD.</text>
</comment>
<dbReference type="AlphaFoldDB" id="A0A1R4J3Q4"/>
<feature type="domain" description="Rad50/SbcC-type AAA" evidence="5">
    <location>
        <begin position="6"/>
        <end position="222"/>
    </location>
</feature>
<feature type="coiled-coil region" evidence="4">
    <location>
        <begin position="262"/>
        <end position="330"/>
    </location>
</feature>
<keyword evidence="4" id="KW-0175">Coiled coil</keyword>
<comment type="similarity">
    <text evidence="1">Belongs to the SMC family. SbcC subfamily.</text>
</comment>
<keyword evidence="7" id="KW-1185">Reference proteome</keyword>
<evidence type="ECO:0000313" key="6">
    <source>
        <dbReference type="EMBL" id="SJN26405.1"/>
    </source>
</evidence>
<evidence type="ECO:0000256" key="2">
    <source>
        <dbReference type="ARBA" id="ARBA00011322"/>
    </source>
</evidence>
<evidence type="ECO:0000256" key="4">
    <source>
        <dbReference type="SAM" id="Coils"/>
    </source>
</evidence>
<protein>
    <recommendedName>
        <fullName evidence="3">Nuclease SbcCD subunit C</fullName>
    </recommendedName>
</protein>
<dbReference type="PANTHER" id="PTHR32114:SF2">
    <property type="entry name" value="ABC TRANSPORTER ABCH.3"/>
    <property type="match status" value="1"/>
</dbReference>
<name>A0A1R4J3Q4_9MICO</name>
<feature type="coiled-coil region" evidence="4">
    <location>
        <begin position="395"/>
        <end position="422"/>
    </location>
</feature>
<evidence type="ECO:0000313" key="7">
    <source>
        <dbReference type="Proteomes" id="UP000196778"/>
    </source>
</evidence>
<dbReference type="Proteomes" id="UP000196778">
    <property type="component" value="Unassembled WGS sequence"/>
</dbReference>
<evidence type="ECO:0000259" key="5">
    <source>
        <dbReference type="Pfam" id="PF13476"/>
    </source>
</evidence>
<dbReference type="Gene3D" id="3.40.50.300">
    <property type="entry name" value="P-loop containing nucleotide triphosphate hydrolases"/>
    <property type="match status" value="2"/>
</dbReference>
<evidence type="ECO:0000256" key="3">
    <source>
        <dbReference type="ARBA" id="ARBA00013368"/>
    </source>
</evidence>
<dbReference type="SUPFAM" id="SSF52540">
    <property type="entry name" value="P-loop containing nucleoside triphosphate hydrolases"/>
    <property type="match status" value="1"/>
</dbReference>
<dbReference type="EMBL" id="FUKR01000032">
    <property type="protein sequence ID" value="SJN26405.1"/>
    <property type="molecule type" value="Genomic_DNA"/>
</dbReference>
<gene>
    <name evidence="6" type="ORF">FM119_05010</name>
</gene>
<organism evidence="6 7">
    <name type="scientific">Mycetocola reblochoni REB411</name>
    <dbReference type="NCBI Taxonomy" id="1255698"/>
    <lineage>
        <taxon>Bacteria</taxon>
        <taxon>Bacillati</taxon>
        <taxon>Actinomycetota</taxon>
        <taxon>Actinomycetes</taxon>
        <taxon>Micrococcales</taxon>
        <taxon>Microbacteriaceae</taxon>
        <taxon>Mycetocola</taxon>
    </lineage>
</organism>